<dbReference type="EMBL" id="LPUF01000001">
    <property type="protein sequence ID" value="OQK17268.1"/>
    <property type="molecule type" value="Genomic_DNA"/>
</dbReference>
<dbReference type="AlphaFoldDB" id="A0A1V8M6Y7"/>
<dbReference type="Proteomes" id="UP000191980">
    <property type="component" value="Unassembled WGS sequence"/>
</dbReference>
<reference evidence="1 2" key="1">
    <citation type="submission" date="2015-12" db="EMBL/GenBank/DDBJ databases">
        <authorList>
            <person name="Shamseldin A."/>
            <person name="Moawad H."/>
            <person name="Abd El-Rahim W.M."/>
            <person name="Sadowsky M.J."/>
        </authorList>
    </citation>
    <scope>NUCLEOTIDE SEQUENCE [LARGE SCALE GENOMIC DNA]</scope>
    <source>
        <strain evidence="1 2">WF1</strain>
    </source>
</reference>
<evidence type="ECO:0000313" key="2">
    <source>
        <dbReference type="Proteomes" id="UP000191980"/>
    </source>
</evidence>
<keyword evidence="2" id="KW-1185">Reference proteome</keyword>
<name>A0A1V8M6Y7_9GAMM</name>
<gene>
    <name evidence="1" type="ORF">AU255_05085</name>
</gene>
<proteinExistence type="predicted"/>
<organism evidence="1 2">
    <name type="scientific">Methyloprofundus sedimenti</name>
    <dbReference type="NCBI Taxonomy" id="1420851"/>
    <lineage>
        <taxon>Bacteria</taxon>
        <taxon>Pseudomonadati</taxon>
        <taxon>Pseudomonadota</taxon>
        <taxon>Gammaproteobacteria</taxon>
        <taxon>Methylococcales</taxon>
        <taxon>Methylococcaceae</taxon>
        <taxon>Methyloprofundus</taxon>
    </lineage>
</organism>
<evidence type="ECO:0000313" key="1">
    <source>
        <dbReference type="EMBL" id="OQK17268.1"/>
    </source>
</evidence>
<sequence length="148" mass="16623">MVPHAWNYLYKELAVPEENYYFWLYDPFNGLNVDTQLGKLDIPWGKESKAFVAAVAYAYTAGKLADMTMQHTTFEINENTVEKPFVAWPIEAVISGEIVQVPLPTSPITDLKTFLEDLAIIHGNGYRAAFGIPFEVTQEIAPVITPIN</sequence>
<comment type="caution">
    <text evidence="1">The sequence shown here is derived from an EMBL/GenBank/DDBJ whole genome shotgun (WGS) entry which is preliminary data.</text>
</comment>
<accession>A0A1V8M6Y7</accession>
<protein>
    <submittedName>
        <fullName evidence="1">Uncharacterized protein</fullName>
    </submittedName>
</protein>
<dbReference type="STRING" id="1420851.AU255_05085"/>